<feature type="transmembrane region" description="Helical" evidence="7">
    <location>
        <begin position="275"/>
        <end position="294"/>
    </location>
</feature>
<dbReference type="OMA" id="VWYAYFR"/>
<dbReference type="InterPro" id="IPR008814">
    <property type="entry name" value="Swp1"/>
</dbReference>
<evidence type="ECO:0000313" key="10">
    <source>
        <dbReference type="EMBL" id="EER05014.1"/>
    </source>
</evidence>
<dbReference type="PANTHER" id="PTHR12640">
    <property type="entry name" value="RIBOPHORIN II"/>
    <property type="match status" value="1"/>
</dbReference>
<evidence type="ECO:0000256" key="8">
    <source>
        <dbReference type="SAM" id="SignalP"/>
    </source>
</evidence>
<feature type="transmembrane region" description="Helical" evidence="7">
    <location>
        <begin position="204"/>
        <end position="230"/>
    </location>
</feature>
<proteinExistence type="predicted"/>
<evidence type="ECO:0000313" key="11">
    <source>
        <dbReference type="Proteomes" id="UP000007800"/>
    </source>
</evidence>
<evidence type="ECO:0000256" key="5">
    <source>
        <dbReference type="ARBA" id="ARBA00022989"/>
    </source>
</evidence>
<keyword evidence="2 7" id="KW-0812">Transmembrane</keyword>
<dbReference type="InterPro" id="IPR056790">
    <property type="entry name" value="Ribophorin_II_C"/>
</dbReference>
<dbReference type="InParanoid" id="C5LE16"/>
<accession>C5LE16</accession>
<evidence type="ECO:0000256" key="1">
    <source>
        <dbReference type="ARBA" id="ARBA00004477"/>
    </source>
</evidence>
<feature type="signal peptide" evidence="8">
    <location>
        <begin position="1"/>
        <end position="19"/>
    </location>
</feature>
<dbReference type="UniPathway" id="UPA00378"/>
<keyword evidence="5 7" id="KW-1133">Transmembrane helix</keyword>
<evidence type="ECO:0000256" key="3">
    <source>
        <dbReference type="ARBA" id="ARBA00022729"/>
    </source>
</evidence>
<dbReference type="RefSeq" id="XP_002773198.1">
    <property type="nucleotide sequence ID" value="XM_002773152.1"/>
</dbReference>
<gene>
    <name evidence="10" type="ORF">Pmar_PMAR009190</name>
</gene>
<dbReference type="GO" id="GO:0006487">
    <property type="term" value="P:protein N-linked glycosylation"/>
    <property type="evidence" value="ECO:0007669"/>
    <property type="project" value="TreeGrafter"/>
</dbReference>
<name>C5LE16_PERM5</name>
<evidence type="ECO:0000256" key="4">
    <source>
        <dbReference type="ARBA" id="ARBA00022824"/>
    </source>
</evidence>
<dbReference type="GeneID" id="9050545"/>
<evidence type="ECO:0000256" key="7">
    <source>
        <dbReference type="SAM" id="Phobius"/>
    </source>
</evidence>
<dbReference type="AlphaFoldDB" id="C5LE16"/>
<dbReference type="OrthoDB" id="432292at2759"/>
<feature type="chain" id="PRO_5044347864" description="Ribophorin II C-terminal domain-containing protein" evidence="8">
    <location>
        <begin position="20"/>
        <end position="305"/>
    </location>
</feature>
<reference evidence="10 11" key="1">
    <citation type="submission" date="2008-07" db="EMBL/GenBank/DDBJ databases">
        <authorList>
            <person name="El-Sayed N."/>
            <person name="Caler E."/>
            <person name="Inman J."/>
            <person name="Amedeo P."/>
            <person name="Hass B."/>
            <person name="Wortman J."/>
        </authorList>
    </citation>
    <scope>NUCLEOTIDE SEQUENCE [LARGE SCALE GENOMIC DNA]</scope>
    <source>
        <strain evidence="11">ATCC 50983 / TXsc</strain>
    </source>
</reference>
<dbReference type="EMBL" id="GG681098">
    <property type="protein sequence ID" value="EER05014.1"/>
    <property type="molecule type" value="Genomic_DNA"/>
</dbReference>
<evidence type="ECO:0000256" key="2">
    <source>
        <dbReference type="ARBA" id="ARBA00022692"/>
    </source>
</evidence>
<dbReference type="Pfam" id="PF25147">
    <property type="entry name" value="Ribophorin_II_C"/>
    <property type="match status" value="1"/>
</dbReference>
<organism evidence="11">
    <name type="scientific">Perkinsus marinus (strain ATCC 50983 / TXsc)</name>
    <dbReference type="NCBI Taxonomy" id="423536"/>
    <lineage>
        <taxon>Eukaryota</taxon>
        <taxon>Sar</taxon>
        <taxon>Alveolata</taxon>
        <taxon>Perkinsozoa</taxon>
        <taxon>Perkinsea</taxon>
        <taxon>Perkinsida</taxon>
        <taxon>Perkinsidae</taxon>
        <taxon>Perkinsus</taxon>
    </lineage>
</organism>
<protein>
    <recommendedName>
        <fullName evidence="9">Ribophorin II C-terminal domain-containing protein</fullName>
    </recommendedName>
</protein>
<dbReference type="PANTHER" id="PTHR12640:SF0">
    <property type="entry name" value="DOLICHYL-DIPHOSPHOOLIGOSACCHARIDE--PROTEIN GLYCOSYLTRANSFERASE SUBUNIT 2"/>
    <property type="match status" value="1"/>
</dbReference>
<keyword evidence="3 8" id="KW-0732">Signal</keyword>
<comment type="subcellular location">
    <subcellularLocation>
        <location evidence="1">Endoplasmic reticulum membrane</location>
        <topology evidence="1">Multi-pass membrane protein</topology>
    </subcellularLocation>
</comment>
<keyword evidence="6 7" id="KW-0472">Membrane</keyword>
<feature type="domain" description="Ribophorin II C-terminal" evidence="9">
    <location>
        <begin position="195"/>
        <end position="301"/>
    </location>
</feature>
<sequence length="305" mass="32493">MIIPLIIAVLAFPSVVAVAGDVAVLEKCVVKSNTDVIAVGWQSGSSTGTVNKNAVLSDSGHPSVKCDFTTAESYPAQVALMVTFKEGDHVVGAPDVQVIEMTRARDSSGTYTADIPMAGTGAITPRDGKYDLTILIGDNMMPTGVQQSLGAVPFEFHQMTKDALSKSSIPGSGDLRTTTKLAARYLPLPLIAHTFKPAQKTPPFVITAVFVVDGVWLDALTTVIPLLAFLRGLGLLKVNMELWKIDVHGMVFFGTLAAYLAVLGMFFLSLNLIQTMILCSLLLPIAIISGNKVLCQSRADRVKTD</sequence>
<keyword evidence="4" id="KW-0256">Endoplasmic reticulum</keyword>
<dbReference type="Proteomes" id="UP000007800">
    <property type="component" value="Unassembled WGS sequence"/>
</dbReference>
<dbReference type="GO" id="GO:0008250">
    <property type="term" value="C:oligosaccharyltransferase complex"/>
    <property type="evidence" value="ECO:0007669"/>
    <property type="project" value="InterPro"/>
</dbReference>
<feature type="transmembrane region" description="Helical" evidence="7">
    <location>
        <begin position="250"/>
        <end position="269"/>
    </location>
</feature>
<evidence type="ECO:0000256" key="6">
    <source>
        <dbReference type="ARBA" id="ARBA00023136"/>
    </source>
</evidence>
<evidence type="ECO:0000259" key="9">
    <source>
        <dbReference type="Pfam" id="PF25147"/>
    </source>
</evidence>
<keyword evidence="11" id="KW-1185">Reference proteome</keyword>